<dbReference type="Proteomes" id="UP000007485">
    <property type="component" value="Chromosome"/>
</dbReference>
<dbReference type="RefSeq" id="WP_013604089.1">
    <property type="nucleotide sequence ID" value="NC_015151.1"/>
</dbReference>
<reference evidence="5 6" key="1">
    <citation type="journal article" date="2011" name="J. Bacteriol.">
        <title>Complete genome sequence of 'Vulcanisaeta moutnovskia' strain 768-28, a novel member of the hyperthermophilic crenarchaeal genus vulcanisaeta.</title>
        <authorList>
            <person name="Gumerov V.M."/>
            <person name="Mardanov A.V."/>
            <person name="Beletsky A.V."/>
            <person name="Prokofeva M.I."/>
            <person name="Bonch-Osmolovskaya E.A."/>
            <person name="Ravin N.V."/>
            <person name="Skryabin K.G."/>
        </authorList>
    </citation>
    <scope>NUCLEOTIDE SEQUENCE [LARGE SCALE GENOMIC DNA]</scope>
    <source>
        <strain evidence="5 6">768-28</strain>
    </source>
</reference>
<evidence type="ECO:0000256" key="2">
    <source>
        <dbReference type="ARBA" id="ARBA00022723"/>
    </source>
</evidence>
<dbReference type="SMART" id="SM00922">
    <property type="entry name" value="MR_MLE"/>
    <property type="match status" value="1"/>
</dbReference>
<proteinExistence type="predicted"/>
<evidence type="ECO:0000313" key="5">
    <source>
        <dbReference type="EMBL" id="ADY00926.1"/>
    </source>
</evidence>
<evidence type="ECO:0000256" key="3">
    <source>
        <dbReference type="ARBA" id="ARBA00022842"/>
    </source>
</evidence>
<sequence length="367" mass="41369">MKIREVRVGVFRAGLEIPDFGSANDMVVVKVIGEDGSEGIGYVTDYHHIKEGVYFSDLLAEFIRRVIARFVVGRDTTEYEAIWDELFQRLTRWGRRGFVIHAISGVDIAIWDLLAKEANKPLWRLLGGYRSEVTTYANTAHQLPPKELAAKALEYVKQGFDAVKIRGSLTAVSPEEATERIKAVREAVGPDVKLMVDLNGTYDLNLAMRMCRGWEKYELFWIEEPVHPDNLEGYKRLKRVCGIPIAAGEQHHTIYDFKLLLESEAVDIVQPDVGHVGGITEWLRVWALARAYGIPVSPHLMPIVSAHLVAAKPGTMWIEYTAPDNPLRSAIFDVFDEPKSIMYAKNGKVYVPETPGIGIKLKPQHQF</sequence>
<dbReference type="EMBL" id="CP002529">
    <property type="protein sequence ID" value="ADY00926.1"/>
    <property type="molecule type" value="Genomic_DNA"/>
</dbReference>
<dbReference type="KEGG" id="vmo:VMUT_0715"/>
<gene>
    <name evidence="5" type="ordered locus">VMUT_0715</name>
</gene>
<dbReference type="Pfam" id="PF02746">
    <property type="entry name" value="MR_MLE_N"/>
    <property type="match status" value="1"/>
</dbReference>
<dbReference type="Gene3D" id="3.30.390.10">
    <property type="entry name" value="Enolase-like, N-terminal domain"/>
    <property type="match status" value="1"/>
</dbReference>
<dbReference type="InterPro" id="IPR013341">
    <property type="entry name" value="Mandelate_racemase_N_dom"/>
</dbReference>
<dbReference type="CDD" id="cd03316">
    <property type="entry name" value="MR_like"/>
    <property type="match status" value="1"/>
</dbReference>
<dbReference type="HOGENOM" id="CLU_030273_3_1_2"/>
<dbReference type="SFLD" id="SFLDG00179">
    <property type="entry name" value="mandelate_racemase"/>
    <property type="match status" value="1"/>
</dbReference>
<dbReference type="InterPro" id="IPR013342">
    <property type="entry name" value="Mandelate_racemase_C"/>
</dbReference>
<evidence type="ECO:0000313" key="6">
    <source>
        <dbReference type="Proteomes" id="UP000007485"/>
    </source>
</evidence>
<dbReference type="PANTHER" id="PTHR13794">
    <property type="entry name" value="ENOLASE SUPERFAMILY, MANDELATE RACEMASE"/>
    <property type="match status" value="1"/>
</dbReference>
<dbReference type="Pfam" id="PF13378">
    <property type="entry name" value="MR_MLE_C"/>
    <property type="match status" value="1"/>
</dbReference>
<evidence type="ECO:0000259" key="4">
    <source>
        <dbReference type="SMART" id="SM00922"/>
    </source>
</evidence>
<dbReference type="AlphaFoldDB" id="F0QW02"/>
<dbReference type="InterPro" id="IPR029065">
    <property type="entry name" value="Enolase_C-like"/>
</dbReference>
<dbReference type="SFLD" id="SFLDS00001">
    <property type="entry name" value="Enolase"/>
    <property type="match status" value="1"/>
</dbReference>
<protein>
    <submittedName>
        <fullName evidence="5">Mandelate racemase/muconate lactonizing enzyme, C-terminal domain protein</fullName>
    </submittedName>
</protein>
<dbReference type="GeneID" id="10288367"/>
<keyword evidence="2" id="KW-0479">Metal-binding</keyword>
<comment type="cofactor">
    <cofactor evidence="1">
        <name>Mg(2+)</name>
        <dbReference type="ChEBI" id="CHEBI:18420"/>
    </cofactor>
</comment>
<dbReference type="SUPFAM" id="SSF51604">
    <property type="entry name" value="Enolase C-terminal domain-like"/>
    <property type="match status" value="1"/>
</dbReference>
<dbReference type="InterPro" id="IPR046945">
    <property type="entry name" value="RHMD-like"/>
</dbReference>
<evidence type="ECO:0000256" key="1">
    <source>
        <dbReference type="ARBA" id="ARBA00001946"/>
    </source>
</evidence>
<keyword evidence="3" id="KW-0460">Magnesium</keyword>
<organism evidence="5 6">
    <name type="scientific">Vulcanisaeta moutnovskia (strain 768-28)</name>
    <dbReference type="NCBI Taxonomy" id="985053"/>
    <lineage>
        <taxon>Archaea</taxon>
        <taxon>Thermoproteota</taxon>
        <taxon>Thermoprotei</taxon>
        <taxon>Thermoproteales</taxon>
        <taxon>Thermoproteaceae</taxon>
        <taxon>Vulcanisaeta</taxon>
    </lineage>
</organism>
<dbReference type="eggNOG" id="arCOG01168">
    <property type="taxonomic scope" value="Archaea"/>
</dbReference>
<accession>F0QW02</accession>
<dbReference type="InterPro" id="IPR036849">
    <property type="entry name" value="Enolase-like_C_sf"/>
</dbReference>
<dbReference type="GO" id="GO:0016836">
    <property type="term" value="F:hydro-lyase activity"/>
    <property type="evidence" value="ECO:0007669"/>
    <property type="project" value="TreeGrafter"/>
</dbReference>
<dbReference type="Gene3D" id="3.20.20.120">
    <property type="entry name" value="Enolase-like C-terminal domain"/>
    <property type="match status" value="1"/>
</dbReference>
<dbReference type="GO" id="GO:0016052">
    <property type="term" value="P:carbohydrate catabolic process"/>
    <property type="evidence" value="ECO:0007669"/>
    <property type="project" value="TreeGrafter"/>
</dbReference>
<dbReference type="GO" id="GO:0000287">
    <property type="term" value="F:magnesium ion binding"/>
    <property type="evidence" value="ECO:0007669"/>
    <property type="project" value="TreeGrafter"/>
</dbReference>
<dbReference type="STRING" id="985053.VMUT_0715"/>
<dbReference type="InterPro" id="IPR029017">
    <property type="entry name" value="Enolase-like_N"/>
</dbReference>
<dbReference type="SUPFAM" id="SSF54826">
    <property type="entry name" value="Enolase N-terminal domain-like"/>
    <property type="match status" value="1"/>
</dbReference>
<feature type="domain" description="Mandelate racemase/muconate lactonizing enzyme C-terminal" evidence="4">
    <location>
        <begin position="145"/>
        <end position="244"/>
    </location>
</feature>
<name>F0QW02_VULM7</name>
<keyword evidence="6" id="KW-1185">Reference proteome</keyword>
<dbReference type="PANTHER" id="PTHR13794:SF58">
    <property type="entry name" value="MITOCHONDRIAL ENOLASE SUPERFAMILY MEMBER 1"/>
    <property type="match status" value="1"/>
</dbReference>